<name>A0A420G9W2_9SPHI</name>
<keyword evidence="1" id="KW-1133">Transmembrane helix</keyword>
<organism evidence="2 3">
    <name type="scientific">Sphingobacterium siyangense</name>
    <dbReference type="NCBI Taxonomy" id="459529"/>
    <lineage>
        <taxon>Bacteria</taxon>
        <taxon>Pseudomonadati</taxon>
        <taxon>Bacteroidota</taxon>
        <taxon>Sphingobacteriia</taxon>
        <taxon>Sphingobacteriales</taxon>
        <taxon>Sphingobacteriaceae</taxon>
        <taxon>Sphingobacterium</taxon>
    </lineage>
</organism>
<feature type="transmembrane region" description="Helical" evidence="1">
    <location>
        <begin position="120"/>
        <end position="138"/>
    </location>
</feature>
<feature type="transmembrane region" description="Helical" evidence="1">
    <location>
        <begin position="35"/>
        <end position="60"/>
    </location>
</feature>
<feature type="transmembrane region" description="Helical" evidence="1">
    <location>
        <begin position="72"/>
        <end position="100"/>
    </location>
</feature>
<comment type="caution">
    <text evidence="2">The sequence shown here is derived from an EMBL/GenBank/DDBJ whole genome shotgun (WGS) entry which is preliminary data.</text>
</comment>
<gene>
    <name evidence="2" type="ORF">BCY89_00060</name>
</gene>
<evidence type="ECO:0000313" key="2">
    <source>
        <dbReference type="EMBL" id="RKF41947.1"/>
    </source>
</evidence>
<keyword evidence="1" id="KW-0472">Membrane</keyword>
<dbReference type="Proteomes" id="UP000286402">
    <property type="component" value="Unassembled WGS sequence"/>
</dbReference>
<evidence type="ECO:0000313" key="3">
    <source>
        <dbReference type="Proteomes" id="UP000286402"/>
    </source>
</evidence>
<dbReference type="AlphaFoldDB" id="A0A420G9W2"/>
<dbReference type="RefSeq" id="WP_120332352.1">
    <property type="nucleotide sequence ID" value="NZ_MCAQ01000001.1"/>
</dbReference>
<proteinExistence type="predicted"/>
<keyword evidence="1" id="KW-0812">Transmembrane</keyword>
<feature type="transmembrane region" description="Helical" evidence="1">
    <location>
        <begin position="7"/>
        <end position="29"/>
    </location>
</feature>
<protein>
    <recommendedName>
        <fullName evidence="4">Histidine kinase</fullName>
    </recommendedName>
</protein>
<evidence type="ECO:0000256" key="1">
    <source>
        <dbReference type="SAM" id="Phobius"/>
    </source>
</evidence>
<accession>A0A420G9W2</accession>
<keyword evidence="3" id="KW-1185">Reference proteome</keyword>
<dbReference type="EMBL" id="MCAQ01000001">
    <property type="protein sequence ID" value="RKF41947.1"/>
    <property type="molecule type" value="Genomic_DNA"/>
</dbReference>
<reference evidence="2 3" key="1">
    <citation type="submission" date="2016-07" db="EMBL/GenBank/DDBJ databases">
        <title>Genome analysis of Sphingobacterium siyangense T12B17.</title>
        <authorList>
            <person name="Xu D."/>
            <person name="Su Y."/>
            <person name="Zheng S."/>
        </authorList>
    </citation>
    <scope>NUCLEOTIDE SEQUENCE [LARGE SCALE GENOMIC DNA]</scope>
    <source>
        <strain evidence="2 3">T12B17</strain>
    </source>
</reference>
<sequence length="343" mass="39624">MNNRQILYSYLLIFVFMLSFLWLGNFFFARQSIPFVQIVIVSLLHCFYSCALAVVITGVWMGNTRQRTWSVLGFIVLTATVIPIIQLLVYKLLPAMGVIFYDESKPKHMEAFYFRILRGYAWAFVFGMVIVVACKFVGAKKWISEKLAVYQNRVINDRYTSHFLSNLMLTSFGKNLIEGIPEDTRTKRDVIQFLAYHFEIGEDNSFGSWKNELDYLRCFIRLLQVYYGTAALRYKEALRSAVYPQIPKGVLFFPLENCLKHALINAEHPLEFALISTEKGICLSCSNHWSPKEHMDESGEGLSLLTAKLEMADFNTEIITDLTNDFFHIQIHLNFNSYAKIAL</sequence>
<evidence type="ECO:0008006" key="4">
    <source>
        <dbReference type="Google" id="ProtNLM"/>
    </source>
</evidence>